<organism evidence="2 3">
    <name type="scientific">[Clostridium] celerecrescens 18A</name>
    <dbReference type="NCBI Taxonomy" id="1286362"/>
    <lineage>
        <taxon>Bacteria</taxon>
        <taxon>Bacillati</taxon>
        <taxon>Bacillota</taxon>
        <taxon>Clostridia</taxon>
        <taxon>Lachnospirales</taxon>
        <taxon>Lachnospiraceae</taxon>
        <taxon>Lacrimispora</taxon>
    </lineage>
</organism>
<gene>
    <name evidence="2" type="ORF">H171_1308</name>
</gene>
<dbReference type="Proteomes" id="UP000231092">
    <property type="component" value="Unassembled WGS sequence"/>
</dbReference>
<protein>
    <submittedName>
        <fullName evidence="2">Major capsid protein E</fullName>
    </submittedName>
</protein>
<dbReference type="OrthoDB" id="2063651at2"/>
<evidence type="ECO:0000313" key="3">
    <source>
        <dbReference type="Proteomes" id="UP000231092"/>
    </source>
</evidence>
<dbReference type="Pfam" id="PF03864">
    <property type="entry name" value="Phage_cap_E"/>
    <property type="match status" value="1"/>
</dbReference>
<name>A0A2M8Z2Z8_9FIRM</name>
<dbReference type="InterPro" id="IPR005564">
    <property type="entry name" value="Major_capsid_GpE"/>
</dbReference>
<reference evidence="2 3" key="1">
    <citation type="submission" date="2017-11" db="EMBL/GenBank/DDBJ databases">
        <title>Understudied soil microbes with underappreciated capabilities: Untangling the Clostridium saccharolyticum group.</title>
        <authorList>
            <person name="Leschine S."/>
        </authorList>
    </citation>
    <scope>NUCLEOTIDE SEQUENCE [LARGE SCALE GENOMIC DNA]</scope>
    <source>
        <strain evidence="2 3">18A</strain>
    </source>
</reference>
<evidence type="ECO:0000259" key="1">
    <source>
        <dbReference type="Pfam" id="PF18316"/>
    </source>
</evidence>
<dbReference type="Pfam" id="PF18316">
    <property type="entry name" value="S-l_SbsC_C"/>
    <property type="match status" value="1"/>
</dbReference>
<sequence length="439" mass="48152">MPFNVLDAISVDERLNFAQNFAVARPTVLDTIFPDIKTQHFKAEYYRLMQGQNLPTPAFVHALDTEAHIGVRPTFEKVLTEKLFIKEKINQSEQLQMYITNGVPDDDGLIKWVFDDIGRLSESVVTRTKIAKGQLMSRGIMKIKENNLDMVIDFGIPAEQKIVFGDWSDPEYDIFSDFQRAVKILKDQGKLVTKVLTSDTQIQRMRKNKSIQTAIYGAINLGKLVTMAELRSILLEEFGFSLESCDERYAYVKVDGSRANGRYFDEDKVTFYTANASGGAGVGLWGPTPEEADYAAFQEALQKMYVTVTMWSTKDPVAKWTKASGMFIPVLPDPYGIVIATVVTGSGTLGTLTVNSIAGTATGDTKVTASPAKASGNSYKYKVGDSATAVTYGQNVQTWSAWDGSADITAATGKVITIVECDSSYKAVKAGNATVTAKS</sequence>
<feature type="domain" description="S-layer protein SbsC C-terminal" evidence="1">
    <location>
        <begin position="358"/>
        <end position="437"/>
    </location>
</feature>
<proteinExistence type="predicted"/>
<accession>A0A2M8Z2Z8</accession>
<dbReference type="RefSeq" id="WP_100304417.1">
    <property type="nucleotide sequence ID" value="NZ_PGET01000001.1"/>
</dbReference>
<dbReference type="EMBL" id="PGET01000001">
    <property type="protein sequence ID" value="PJJ27828.1"/>
    <property type="molecule type" value="Genomic_DNA"/>
</dbReference>
<evidence type="ECO:0000313" key="2">
    <source>
        <dbReference type="EMBL" id="PJJ27828.1"/>
    </source>
</evidence>
<comment type="caution">
    <text evidence="2">The sequence shown here is derived from an EMBL/GenBank/DDBJ whole genome shotgun (WGS) entry which is preliminary data.</text>
</comment>
<dbReference type="AlphaFoldDB" id="A0A2M8Z2Z8"/>
<dbReference type="InterPro" id="IPR040751">
    <property type="entry name" value="SbsC_C"/>
</dbReference>